<feature type="region of interest" description="Disordered" evidence="2">
    <location>
        <begin position="981"/>
        <end position="1002"/>
    </location>
</feature>
<accession>A0A2B4S131</accession>
<feature type="compositionally biased region" description="Basic and acidic residues" evidence="2">
    <location>
        <begin position="1440"/>
        <end position="1450"/>
    </location>
</feature>
<keyword evidence="4" id="KW-1185">Reference proteome</keyword>
<feature type="region of interest" description="Disordered" evidence="2">
    <location>
        <begin position="26"/>
        <end position="90"/>
    </location>
</feature>
<feature type="region of interest" description="Disordered" evidence="2">
    <location>
        <begin position="612"/>
        <end position="642"/>
    </location>
</feature>
<feature type="region of interest" description="Disordered" evidence="2">
    <location>
        <begin position="1017"/>
        <end position="1208"/>
    </location>
</feature>
<evidence type="ECO:0000256" key="1">
    <source>
        <dbReference type="SAM" id="Coils"/>
    </source>
</evidence>
<name>A0A2B4S131_STYPI</name>
<feature type="compositionally biased region" description="Basic and acidic residues" evidence="2">
    <location>
        <begin position="74"/>
        <end position="90"/>
    </location>
</feature>
<feature type="compositionally biased region" description="Basic and acidic residues" evidence="2">
    <location>
        <begin position="1047"/>
        <end position="1071"/>
    </location>
</feature>
<feature type="region of interest" description="Disordered" evidence="2">
    <location>
        <begin position="1420"/>
        <end position="1450"/>
    </location>
</feature>
<feature type="compositionally biased region" description="Acidic residues" evidence="2">
    <location>
        <begin position="189"/>
        <end position="205"/>
    </location>
</feature>
<evidence type="ECO:0000313" key="4">
    <source>
        <dbReference type="Proteomes" id="UP000225706"/>
    </source>
</evidence>
<feature type="compositionally biased region" description="Basic and acidic residues" evidence="2">
    <location>
        <begin position="621"/>
        <end position="642"/>
    </location>
</feature>
<feature type="region of interest" description="Disordered" evidence="2">
    <location>
        <begin position="1526"/>
        <end position="1558"/>
    </location>
</feature>
<feature type="compositionally biased region" description="Basic and acidic residues" evidence="2">
    <location>
        <begin position="1099"/>
        <end position="1122"/>
    </location>
</feature>
<dbReference type="Proteomes" id="UP000225706">
    <property type="component" value="Unassembled WGS sequence"/>
</dbReference>
<protein>
    <submittedName>
        <fullName evidence="3">Uncharacterized protein</fullName>
    </submittedName>
</protein>
<organism evidence="3 4">
    <name type="scientific">Stylophora pistillata</name>
    <name type="common">Smooth cauliflower coral</name>
    <dbReference type="NCBI Taxonomy" id="50429"/>
    <lineage>
        <taxon>Eukaryota</taxon>
        <taxon>Metazoa</taxon>
        <taxon>Cnidaria</taxon>
        <taxon>Anthozoa</taxon>
        <taxon>Hexacorallia</taxon>
        <taxon>Scleractinia</taxon>
        <taxon>Astrocoeniina</taxon>
        <taxon>Pocilloporidae</taxon>
        <taxon>Stylophora</taxon>
    </lineage>
</organism>
<proteinExistence type="predicted"/>
<sequence>MATRISDDFENEWTFVDKEGKVDIEPRKNSVSYSKSPLHAEGSVSSFDSPSIKDDSEGEAEFEVLSGFQCHPPPMEEKNLEPDPATKTHYDLPLSEESKTRDELLAVQQSSCQCAADDGIMIISNHFCVDQDASSGEDIDDQLLSELIGDDTGSMHSLTKTTDSNSNGWQELPLLSESGSFSFGNDLNSSDEDNAIEPIPEQDENEDYEDLSHENKPLDEMVVSTSSIFSFDSDLFNPSDLDEDRVVEDDCTDITKVSEVIDKDRGIDEEDEQMLDQIATEGSNDISAFHVDLPTLFVVLGVTTALGFSIGYGLSVFISNQALEMSGSIKRPGPKTASLPLNSDPIEPLDEISVDFLDQLEMWKLEERLETHEDSEHETETDDLFDTKALHEKLQLKHFKLMGVYESVKQRLRMSKVMSWYWRLKYEEEKSSKGSSEWSKTLQEQLEKMEKLYEQEKQIADLWRRMNENSKLRRAVAGGIKIDKYWKDYFHRWKRNGYRSVNVSASHKVSVESETPENKDSVGIIGSKELDVKSQGRSKEHVWDNIWTDFRNRWTIDSHLKEDTDVSCQTKQTKCSYPSERKDLSVLAEDRSVTSYSASFIERFLDRTVEKSVRDPTTSAKKSEHEKTEKSQSLDGVRKGREGVRPSEEICKDFRKGGAPFENPLFPNGIFSLSHGIPDYFSNMDFSPSVTSQQKDLQVVSYVDGTSDGNWDNDDDSFVKEALSMLTTEDTKTPGKSTVNVGFQIVHSYEAPDTEKSGVSSDMKRKVHRRSRYFKKKGKGKRTSIQADKHFLTKEKQKLTNLTQLRGQEIRKQRILRRELKKKEREAKLRAAEADRMVSKLRRERRRFEKEKISLQRSWKALKREKKRISSEKELHRKNRTEMNNFLVTLKKEKRRLKRKKVELKEKVKGLLARERKKLKLKEKTLSAEKRKEVERFRQKISEEKNKLRQQKEELKSLKKAAKEEYKKWLKELRIIKRQEKERRVAEQEKLNEKAKKERGKAEIQYKREYESVIEEQARFDKERRRKKKEKTHHTMASQNHDDEEPRNESVDDKTKRQDLRKILENDRSAQEEVGIQAKKEEDEESGELPHEGVGQIFEYRETKNVQSKERIKKVKDKDIKRVGKRTNGKPKNKVKKDKKRRRRQREFDSVIAEQAEYDKEKRKRNGENEKSKSSKGEWKIRAEKVKKEASRPKDTKKGRKRIDGEGSFKMQLEGIQKWLSHVYSSAFEQQHEEQAQWSWNDGKVPFRKRLEDVRKWLSDVPKQALEQQGKAINWPWSLIKPYFHADSYEEKTSGEEVDRKEKGLKLRDLNSVKEKKVKRTKGREKSTGRCDWENGRIQAKEILSNTKKGNKKELKLSKEGRKSEIAVLSENRALADFTNFSFDMDLIGMLLKGDDKLKRAEKTSDDPDNTMGTAFVIVSEESTHNAGKNPKSSFKKPKRPDEKPIRPRDNRWWKVKNGITVKRSVKSPQGPIAAEDGRLTPDLSYEEANHRKVFRDTSPSEGPIPPKDIGLSLEEWLEKRFNLPKNSQKSFPQGPMFSDEVYRTRSSKGKKRRKRRNTYMQDKVCNSVDPDTVETIPPPTWLFERAKGRTHQRSEPWYVRRAEDRDFKRSTDKYESWFPCDTKRKPYKGPLDPSWFFDRAHGRAVQRVNNVPWYTRRAEGREAERQKGEDTWFIERGYYRNDFRDLSSWYGDQNWMPQGPSMEEHR</sequence>
<feature type="region of interest" description="Disordered" evidence="2">
    <location>
        <begin position="151"/>
        <end position="170"/>
    </location>
</feature>
<feature type="compositionally biased region" description="Basic and acidic residues" evidence="2">
    <location>
        <begin position="1157"/>
        <end position="1207"/>
    </location>
</feature>
<feature type="compositionally biased region" description="Basic residues" evidence="2">
    <location>
        <begin position="1024"/>
        <end position="1034"/>
    </location>
</feature>
<comment type="caution">
    <text evidence="3">The sequence shown here is derived from an EMBL/GenBank/DDBJ whole genome shotgun (WGS) entry which is preliminary data.</text>
</comment>
<feature type="compositionally biased region" description="Basic residues" evidence="2">
    <location>
        <begin position="1546"/>
        <end position="1558"/>
    </location>
</feature>
<gene>
    <name evidence="3" type="ORF">AWC38_SpisGene12721</name>
</gene>
<feature type="coiled-coil region" evidence="1">
    <location>
        <begin position="817"/>
        <end position="858"/>
    </location>
</feature>
<evidence type="ECO:0000256" key="2">
    <source>
        <dbReference type="SAM" id="MobiDB-lite"/>
    </source>
</evidence>
<reference evidence="4" key="1">
    <citation type="journal article" date="2017" name="bioRxiv">
        <title>Comparative analysis of the genomes of Stylophora pistillata and Acropora digitifera provides evidence for extensive differences between species of corals.</title>
        <authorList>
            <person name="Voolstra C.R."/>
            <person name="Li Y."/>
            <person name="Liew Y.J."/>
            <person name="Baumgarten S."/>
            <person name="Zoccola D."/>
            <person name="Flot J.-F."/>
            <person name="Tambutte S."/>
            <person name="Allemand D."/>
            <person name="Aranda M."/>
        </authorList>
    </citation>
    <scope>NUCLEOTIDE SEQUENCE [LARGE SCALE GENOMIC DNA]</scope>
</reference>
<dbReference type="EMBL" id="LSMT01000230">
    <property type="protein sequence ID" value="PFX22759.1"/>
    <property type="molecule type" value="Genomic_DNA"/>
</dbReference>
<dbReference type="OrthoDB" id="5970222at2759"/>
<feature type="compositionally biased region" description="Basic residues" evidence="2">
    <location>
        <begin position="1123"/>
        <end position="1145"/>
    </location>
</feature>
<feature type="compositionally biased region" description="Polar residues" evidence="2">
    <location>
        <begin position="154"/>
        <end position="169"/>
    </location>
</feature>
<keyword evidence="1" id="KW-0175">Coiled coil</keyword>
<evidence type="ECO:0000313" key="3">
    <source>
        <dbReference type="EMBL" id="PFX22759.1"/>
    </source>
</evidence>
<feature type="region of interest" description="Disordered" evidence="2">
    <location>
        <begin position="180"/>
        <end position="205"/>
    </location>
</feature>